<protein>
    <submittedName>
        <fullName evidence="3">META domain-containing protein</fullName>
    </submittedName>
</protein>
<dbReference type="Proteomes" id="UP000662373">
    <property type="component" value="Unassembled WGS sequence"/>
</dbReference>
<keyword evidence="4" id="KW-1185">Reference proteome</keyword>
<keyword evidence="1" id="KW-0732">Signal</keyword>
<dbReference type="InterPro" id="IPR005184">
    <property type="entry name" value="DUF306_Meta_HslJ"/>
</dbReference>
<feature type="domain" description="DUF306" evidence="2">
    <location>
        <begin position="159"/>
        <end position="269"/>
    </location>
</feature>
<proteinExistence type="predicted"/>
<dbReference type="EMBL" id="JAEHJZ010000029">
    <property type="protein sequence ID" value="MBJ7881420.1"/>
    <property type="molecule type" value="Genomic_DNA"/>
</dbReference>
<evidence type="ECO:0000313" key="3">
    <source>
        <dbReference type="EMBL" id="MBJ7881420.1"/>
    </source>
</evidence>
<dbReference type="InterPro" id="IPR038670">
    <property type="entry name" value="HslJ-like_sf"/>
</dbReference>
<dbReference type="Gene3D" id="2.40.128.270">
    <property type="match status" value="2"/>
</dbReference>
<dbReference type="Pfam" id="PF03724">
    <property type="entry name" value="META"/>
    <property type="match status" value="2"/>
</dbReference>
<evidence type="ECO:0000256" key="1">
    <source>
        <dbReference type="SAM" id="SignalP"/>
    </source>
</evidence>
<comment type="caution">
    <text evidence="3">The sequence shown here is derived from an EMBL/GenBank/DDBJ whole genome shotgun (WGS) entry which is preliminary data.</text>
</comment>
<organism evidence="3 4">
    <name type="scientific">Gelidibacter salicanalis</name>
    <dbReference type="NCBI Taxonomy" id="291193"/>
    <lineage>
        <taxon>Bacteria</taxon>
        <taxon>Pseudomonadati</taxon>
        <taxon>Bacteroidota</taxon>
        <taxon>Flavobacteriia</taxon>
        <taxon>Flavobacteriales</taxon>
        <taxon>Flavobacteriaceae</taxon>
        <taxon>Gelidibacter</taxon>
    </lineage>
</organism>
<dbReference type="PANTHER" id="PTHR35535">
    <property type="entry name" value="HEAT SHOCK PROTEIN HSLJ"/>
    <property type="match status" value="1"/>
</dbReference>
<feature type="chain" id="PRO_5038037523" evidence="1">
    <location>
        <begin position="22"/>
        <end position="275"/>
    </location>
</feature>
<gene>
    <name evidence="3" type="ORF">JEM65_12265</name>
</gene>
<name>A0A934KSU6_9FLAO</name>
<sequence length="275" mass="30564">MKIKIATIAGLALTIMSCTSGKSSTDSSVNTDENNTTMTSVENIKWVISTLEGQGVSHKEQNGQSIHFMLDSKNNRVTGFSGCNTFMGTYKLEEGNRISFSQMASTRMACPDADFDEQQILSIFETADNFAISGNTLALNKAKRAPLAIFEKGVMDQSPIVEKYWKLKTLEGKDVKMADNQEREIFFTLKSQDNRITGFAGCNSISGEYTLEEGNRIRFHNLATTLMSCPDVDVKESEFLKIFEIADNYTIIDDVLSLNVGRRAPLAVFEAVYFD</sequence>
<feature type="signal peptide" evidence="1">
    <location>
        <begin position="1"/>
        <end position="21"/>
    </location>
</feature>
<feature type="domain" description="DUF306" evidence="2">
    <location>
        <begin position="41"/>
        <end position="150"/>
    </location>
</feature>
<dbReference type="PANTHER" id="PTHR35535:SF1">
    <property type="entry name" value="HEAT SHOCK PROTEIN HSLJ"/>
    <property type="match status" value="1"/>
</dbReference>
<dbReference type="PROSITE" id="PS51257">
    <property type="entry name" value="PROKAR_LIPOPROTEIN"/>
    <property type="match status" value="1"/>
</dbReference>
<accession>A0A934KSU6</accession>
<dbReference type="AlphaFoldDB" id="A0A934KSU6"/>
<dbReference type="InterPro" id="IPR053147">
    <property type="entry name" value="Hsp_HslJ-like"/>
</dbReference>
<dbReference type="RefSeq" id="WP_199599915.1">
    <property type="nucleotide sequence ID" value="NZ_JAEHJZ010000029.1"/>
</dbReference>
<evidence type="ECO:0000313" key="4">
    <source>
        <dbReference type="Proteomes" id="UP000662373"/>
    </source>
</evidence>
<evidence type="ECO:0000259" key="2">
    <source>
        <dbReference type="Pfam" id="PF03724"/>
    </source>
</evidence>
<reference evidence="3 4" key="1">
    <citation type="submission" date="2020-09" db="EMBL/GenBank/DDBJ databases">
        <title>Draft genome of Gelidibacter salicanalis PAMC21136.</title>
        <authorList>
            <person name="Park H."/>
        </authorList>
    </citation>
    <scope>NUCLEOTIDE SEQUENCE [LARGE SCALE GENOMIC DNA]</scope>
    <source>
        <strain evidence="3 4">PAMC21136</strain>
    </source>
</reference>